<dbReference type="AlphaFoldDB" id="A0A5N5CYB2"/>
<proteinExistence type="predicted"/>
<evidence type="ECO:0000259" key="2">
    <source>
        <dbReference type="Pfam" id="PF15055"/>
    </source>
</evidence>
<accession>A0A5N5CYB2</accession>
<organism evidence="3 4">
    <name type="scientific">Lasiodiplodia theobromae</name>
    <dbReference type="NCBI Taxonomy" id="45133"/>
    <lineage>
        <taxon>Eukaryota</taxon>
        <taxon>Fungi</taxon>
        <taxon>Dikarya</taxon>
        <taxon>Ascomycota</taxon>
        <taxon>Pezizomycotina</taxon>
        <taxon>Dothideomycetes</taxon>
        <taxon>Dothideomycetes incertae sedis</taxon>
        <taxon>Botryosphaeriales</taxon>
        <taxon>Botryosphaeriaceae</taxon>
        <taxon>Lasiodiplodia</taxon>
    </lineage>
</organism>
<dbReference type="PANTHER" id="PTHR28048:SF1">
    <property type="entry name" value="ACR195WP"/>
    <property type="match status" value="1"/>
</dbReference>
<dbReference type="OrthoDB" id="6604875at2759"/>
<dbReference type="Proteomes" id="UP000325902">
    <property type="component" value="Unassembled WGS sequence"/>
</dbReference>
<reference evidence="3 4" key="1">
    <citation type="journal article" date="2019" name="Sci. Rep.">
        <title>A multi-omics analysis of the grapevine pathogen Lasiodiplodia theobromae reveals that temperature affects the expression of virulence- and pathogenicity-related genes.</title>
        <authorList>
            <person name="Felix C."/>
            <person name="Meneses R."/>
            <person name="Goncalves M.F.M."/>
            <person name="Tilleman L."/>
            <person name="Duarte A.S."/>
            <person name="Jorrin-Novo J.V."/>
            <person name="Van de Peer Y."/>
            <person name="Deforce D."/>
            <person name="Van Nieuwerburgh F."/>
            <person name="Esteves A.C."/>
            <person name="Alves A."/>
        </authorList>
    </citation>
    <scope>NUCLEOTIDE SEQUENCE [LARGE SCALE GENOMIC DNA]</scope>
    <source>
        <strain evidence="3 4">LA-SOL3</strain>
    </source>
</reference>
<dbReference type="InterPro" id="IPR053092">
    <property type="entry name" value="Mitochondrial_unc_protein"/>
</dbReference>
<feature type="domain" description="Distal membrane-arm assembly complex protein 1-like" evidence="2">
    <location>
        <begin position="40"/>
        <end position="70"/>
    </location>
</feature>
<gene>
    <name evidence="3" type="ORF">DBV05_g10989</name>
</gene>
<dbReference type="PANTHER" id="PTHR28048">
    <property type="entry name" value="ACR195WP"/>
    <property type="match status" value="1"/>
</dbReference>
<feature type="compositionally biased region" description="Low complexity" evidence="1">
    <location>
        <begin position="1"/>
        <end position="16"/>
    </location>
</feature>
<evidence type="ECO:0000256" key="1">
    <source>
        <dbReference type="SAM" id="MobiDB-lite"/>
    </source>
</evidence>
<comment type="caution">
    <text evidence="3">The sequence shown here is derived from an EMBL/GenBank/DDBJ whole genome shotgun (WGS) entry which is preliminary data.</text>
</comment>
<evidence type="ECO:0000313" key="3">
    <source>
        <dbReference type="EMBL" id="KAB2570343.1"/>
    </source>
</evidence>
<keyword evidence="4" id="KW-1185">Reference proteome</keyword>
<protein>
    <recommendedName>
        <fullName evidence="2">Distal membrane-arm assembly complex protein 1-like domain-containing protein</fullName>
    </recommendedName>
</protein>
<dbReference type="InterPro" id="IPR028036">
    <property type="entry name" value="DMAC1-like_dom"/>
</dbReference>
<feature type="region of interest" description="Disordered" evidence="1">
    <location>
        <begin position="1"/>
        <end position="39"/>
    </location>
</feature>
<sequence>MANKDAATASAQQRAADLPIEQQPPPLSQMLQDDRRQADDCTPCRVMGASAFIGLGVYSYISGHSQLREQRARQLAEKSLLGLRARKASITGLAGVLVGLGVYRLVN</sequence>
<evidence type="ECO:0000313" key="4">
    <source>
        <dbReference type="Proteomes" id="UP000325902"/>
    </source>
</evidence>
<name>A0A5N5CYB2_9PEZI</name>
<dbReference type="EMBL" id="VCHE01000140">
    <property type="protein sequence ID" value="KAB2570343.1"/>
    <property type="molecule type" value="Genomic_DNA"/>
</dbReference>
<dbReference type="Pfam" id="PF15055">
    <property type="entry name" value="DMAC1_Dmo2"/>
    <property type="match status" value="1"/>
</dbReference>